<feature type="region of interest" description="Disordered" evidence="1">
    <location>
        <begin position="77"/>
        <end position="123"/>
    </location>
</feature>
<evidence type="ECO:0000256" key="1">
    <source>
        <dbReference type="SAM" id="MobiDB-lite"/>
    </source>
</evidence>
<organism evidence="2 3">
    <name type="scientific">Bursaphelenchus xylophilus</name>
    <name type="common">Pinewood nematode worm</name>
    <name type="synonym">Aphelenchoides xylophilus</name>
    <dbReference type="NCBI Taxonomy" id="6326"/>
    <lineage>
        <taxon>Eukaryota</taxon>
        <taxon>Metazoa</taxon>
        <taxon>Ecdysozoa</taxon>
        <taxon>Nematoda</taxon>
        <taxon>Chromadorea</taxon>
        <taxon>Rhabditida</taxon>
        <taxon>Tylenchina</taxon>
        <taxon>Tylenchomorpha</taxon>
        <taxon>Aphelenchoidea</taxon>
        <taxon>Aphelenchoididae</taxon>
        <taxon>Bursaphelenchus</taxon>
    </lineage>
</organism>
<feature type="compositionally biased region" description="Polar residues" evidence="1">
    <location>
        <begin position="89"/>
        <end position="109"/>
    </location>
</feature>
<reference evidence="3" key="1">
    <citation type="submission" date="2016-11" db="UniProtKB">
        <authorList>
            <consortium name="WormBaseParasite"/>
        </authorList>
    </citation>
    <scope>IDENTIFICATION</scope>
</reference>
<feature type="compositionally biased region" description="Gly residues" evidence="1">
    <location>
        <begin position="114"/>
        <end position="123"/>
    </location>
</feature>
<evidence type="ECO:0000313" key="3">
    <source>
        <dbReference type="WBParaSite" id="BXY_1228000.1"/>
    </source>
</evidence>
<dbReference type="AlphaFoldDB" id="A0A1I7SGW5"/>
<dbReference type="WBParaSite" id="BXY_1228000.1">
    <property type="protein sequence ID" value="BXY_1228000.1"/>
    <property type="gene ID" value="BXY_1228000"/>
</dbReference>
<evidence type="ECO:0000313" key="2">
    <source>
        <dbReference type="Proteomes" id="UP000095284"/>
    </source>
</evidence>
<dbReference type="Proteomes" id="UP000095284">
    <property type="component" value="Unplaced"/>
</dbReference>
<accession>A0A1I7SGW5</accession>
<protein>
    <submittedName>
        <fullName evidence="3">Uncharacterized protein</fullName>
    </submittedName>
</protein>
<feature type="region of interest" description="Disordered" evidence="1">
    <location>
        <begin position="45"/>
        <end position="64"/>
    </location>
</feature>
<proteinExistence type="predicted"/>
<sequence length="123" mass="13328">MFVAYQVRPLTCSPPPRLLLSPPLTNRFNCSPVAPPCEWTKLTPSKRKLEPTAPPSTSKLRRELSPAVRQAIIKYALKSSDHQERNGGDATQTPQATGSAPPSDGTATTKCRLGGWGGKNELF</sequence>
<name>A0A1I7SGW5_BURXY</name>